<proteinExistence type="predicted"/>
<feature type="region of interest" description="Disordered" evidence="1">
    <location>
        <begin position="164"/>
        <end position="202"/>
    </location>
</feature>
<keyword evidence="3" id="KW-1185">Reference proteome</keyword>
<dbReference type="RefSeq" id="XP_031001921.1">
    <property type="nucleotide sequence ID" value="XM_031152757.1"/>
</dbReference>
<accession>A0A8H8QUW0</accession>
<comment type="caution">
    <text evidence="2">The sequence shown here is derived from an EMBL/GenBank/DDBJ whole genome shotgun (WGS) entry which is preliminary data.</text>
</comment>
<evidence type="ECO:0000313" key="2">
    <source>
        <dbReference type="EMBL" id="TVY23133.1"/>
    </source>
</evidence>
<dbReference type="Proteomes" id="UP000431533">
    <property type="component" value="Unassembled WGS sequence"/>
</dbReference>
<gene>
    <name evidence="2" type="ORF">LHYA1_G007832</name>
</gene>
<feature type="compositionally biased region" description="Polar residues" evidence="1">
    <location>
        <begin position="34"/>
        <end position="44"/>
    </location>
</feature>
<feature type="compositionally biased region" description="Low complexity" evidence="1">
    <location>
        <begin position="47"/>
        <end position="67"/>
    </location>
</feature>
<dbReference type="GeneID" id="41988030"/>
<feature type="compositionally biased region" description="Pro residues" evidence="1">
    <location>
        <begin position="12"/>
        <end position="21"/>
    </location>
</feature>
<feature type="compositionally biased region" description="Basic residues" evidence="1">
    <location>
        <begin position="96"/>
        <end position="125"/>
    </location>
</feature>
<dbReference type="EMBL" id="QGMH01000202">
    <property type="protein sequence ID" value="TVY23133.1"/>
    <property type="molecule type" value="Genomic_DNA"/>
</dbReference>
<evidence type="ECO:0000256" key="1">
    <source>
        <dbReference type="SAM" id="MobiDB-lite"/>
    </source>
</evidence>
<feature type="region of interest" description="Disordered" evidence="1">
    <location>
        <begin position="1"/>
        <end position="132"/>
    </location>
</feature>
<name>A0A8H8QUW0_9HELO</name>
<protein>
    <submittedName>
        <fullName evidence="2">Uncharacterized protein</fullName>
    </submittedName>
</protein>
<sequence>MAAQEYYNTPPQNAPQQPPRPQHNSANYKPASYTYPQQYNQRPVSQPPAQYYPPQQQQQTMAYQQAPSSQVQDCHAQPPHPEPLHTVRSYSEPPRSQHHSHNHHDHHHHRHHNHSRSPSPRRRPRDHSSRNTFLGAFGGGAIGDAIFPGLGTLGGALLGGYGGHEVNKGSGNRSRSGRPRSARKRDTYDEEYEEGRRRRGEI</sequence>
<evidence type="ECO:0000313" key="3">
    <source>
        <dbReference type="Proteomes" id="UP000431533"/>
    </source>
</evidence>
<dbReference type="AlphaFoldDB" id="A0A8H8QUW0"/>
<organism evidence="2 3">
    <name type="scientific">Lachnellula hyalina</name>
    <dbReference type="NCBI Taxonomy" id="1316788"/>
    <lineage>
        <taxon>Eukaryota</taxon>
        <taxon>Fungi</taxon>
        <taxon>Dikarya</taxon>
        <taxon>Ascomycota</taxon>
        <taxon>Pezizomycotina</taxon>
        <taxon>Leotiomycetes</taxon>
        <taxon>Helotiales</taxon>
        <taxon>Lachnaceae</taxon>
        <taxon>Lachnellula</taxon>
    </lineage>
</organism>
<reference evidence="2 3" key="1">
    <citation type="submission" date="2018-05" db="EMBL/GenBank/DDBJ databases">
        <title>Genome sequencing and assembly of the regulated plant pathogen Lachnellula willkommii and related sister species for the development of diagnostic species identification markers.</title>
        <authorList>
            <person name="Giroux E."/>
            <person name="Bilodeau G."/>
        </authorList>
    </citation>
    <scope>NUCLEOTIDE SEQUENCE [LARGE SCALE GENOMIC DNA]</scope>
    <source>
        <strain evidence="2 3">CBS 185.66</strain>
    </source>
</reference>